<evidence type="ECO:0000313" key="2">
    <source>
        <dbReference type="Proteomes" id="UP000183200"/>
    </source>
</evidence>
<evidence type="ECO:0000313" key="1">
    <source>
        <dbReference type="EMBL" id="SDN10482.1"/>
    </source>
</evidence>
<protein>
    <submittedName>
        <fullName evidence="1">Uncharacterized protein</fullName>
    </submittedName>
</protein>
<keyword evidence="2" id="KW-1185">Reference proteome</keyword>
<dbReference type="OrthoDB" id="1036397at2"/>
<organism evidence="1 2">
    <name type="scientific">Pedobacter steynii</name>
    <dbReference type="NCBI Taxonomy" id="430522"/>
    <lineage>
        <taxon>Bacteria</taxon>
        <taxon>Pseudomonadati</taxon>
        <taxon>Bacteroidota</taxon>
        <taxon>Sphingobacteriia</taxon>
        <taxon>Sphingobacteriales</taxon>
        <taxon>Sphingobacteriaceae</taxon>
        <taxon>Pedobacter</taxon>
    </lineage>
</organism>
<dbReference type="AlphaFoldDB" id="A0A1G9YN55"/>
<name>A0A1G9YN55_9SPHI</name>
<gene>
    <name evidence="1" type="ORF">SAMN05421820_106177</name>
</gene>
<dbReference type="RefSeq" id="WP_074609372.1">
    <property type="nucleotide sequence ID" value="NZ_FNGY01000006.1"/>
</dbReference>
<dbReference type="EMBL" id="FNGY01000006">
    <property type="protein sequence ID" value="SDN10482.1"/>
    <property type="molecule type" value="Genomic_DNA"/>
</dbReference>
<dbReference type="Proteomes" id="UP000183200">
    <property type="component" value="Unassembled WGS sequence"/>
</dbReference>
<proteinExistence type="predicted"/>
<sequence>MNIVIFKTSVQEKSDLISIKPIMNTLFGEKNWSFAFEDVDKILRVVSSVPCVAAVRQILMDNGFLCEELPYSLDEFKV</sequence>
<accession>A0A1G9YN55</accession>
<dbReference type="STRING" id="430522.BFS30_10270"/>
<reference evidence="2" key="1">
    <citation type="submission" date="2016-10" db="EMBL/GenBank/DDBJ databases">
        <authorList>
            <person name="Varghese N."/>
            <person name="Submissions S."/>
        </authorList>
    </citation>
    <scope>NUCLEOTIDE SEQUENCE [LARGE SCALE GENOMIC DNA]</scope>
    <source>
        <strain evidence="2">DSM 19110</strain>
    </source>
</reference>